<proteinExistence type="predicted"/>
<sequence length="265" mass="28676">MTATICAFESIFSSVSHAPGTSLSTIMRSWLASLLRGPRRLSFSACLRLAWDLLCRGLRVSGAWKLLFAAALAKAVHAVISTIWNLPQVRISQASTEAAMSMEKKVDTRDDIAAGQDGKGLSELLDSEDSGPLMVNLAAQAFAGVSRSATRRSRITAFYRHWISRARLEFPLRADRASDKGAMSKWLAAELKATGMRATHIADAVPRVVALAINPSRAEVEAAQWAERARLRTLGEGWLYSLRDRGLAALGLSAGLDLTPPPGFD</sequence>
<name>A0A1L3KG13_9VIRU</name>
<organism evidence="1">
    <name type="scientific">Changjiang tombus-like virus 13</name>
    <dbReference type="NCBI Taxonomy" id="1922806"/>
    <lineage>
        <taxon>Viruses</taxon>
        <taxon>Riboviria</taxon>
    </lineage>
</organism>
<accession>A0A1L3KG13</accession>
<evidence type="ECO:0000313" key="1">
    <source>
        <dbReference type="EMBL" id="APG76232.1"/>
    </source>
</evidence>
<dbReference type="EMBL" id="KX883087">
    <property type="protein sequence ID" value="APG76232.1"/>
    <property type="molecule type" value="Genomic_RNA"/>
</dbReference>
<reference evidence="1" key="1">
    <citation type="journal article" date="2016" name="Nature">
        <title>Redefining the invertebrate RNA virosphere.</title>
        <authorList>
            <person name="Shi M."/>
            <person name="Lin X.D."/>
            <person name="Tian J.H."/>
            <person name="Chen L.J."/>
            <person name="Chen X."/>
            <person name="Li C.X."/>
            <person name="Qin X.C."/>
            <person name="Li J."/>
            <person name="Cao J.P."/>
            <person name="Eden J.S."/>
            <person name="Buchmann J."/>
            <person name="Wang W."/>
            <person name="Xu J."/>
            <person name="Holmes E.C."/>
            <person name="Zhang Y.Z."/>
        </authorList>
    </citation>
    <scope>NUCLEOTIDE SEQUENCE</scope>
    <source>
        <strain evidence="1">CJLX26767</strain>
    </source>
</reference>
<protein>
    <submittedName>
        <fullName evidence="1">Uncharacterized protein</fullName>
    </submittedName>
</protein>